<dbReference type="EMBL" id="LN854275">
    <property type="protein sequence ID" value="CRY97853.1"/>
    <property type="molecule type" value="Genomic_DNA"/>
</dbReference>
<accession>A0A0H5Q7E6</accession>
<evidence type="ECO:0000256" key="1">
    <source>
        <dbReference type="ARBA" id="ARBA00022705"/>
    </source>
</evidence>
<evidence type="ECO:0008006" key="3">
    <source>
        <dbReference type="Google" id="ProtNLM"/>
    </source>
</evidence>
<keyword evidence="1" id="KW-0235">DNA replication</keyword>
<dbReference type="AlphaFoldDB" id="A0A0H5Q7E6"/>
<proteinExistence type="predicted"/>
<geneLocation type="plasmid" evidence="2">
    <name>pRGFK1775</name>
</geneLocation>
<sequence length="410" mass="46811">MTSLHVTWEHYNMVTSIQNSEKGSSLGTMTKCQSSLDFQGLRENAARRAEKYALQNHSGKLLPQERVCKCLKMRITKEKDVGIRYNETRSTAHYDNLQRCGSIWICPVCAAQISEGRRQELKSGISKWTAEGGSVYLLTLTNAHHYGDNLGQLLTGQQKAIKYLWGDRKTKERFALLGKVGHIITTEVTHGKNGWHPHYHILLFFKNAVDIKALRLFIAFEWQNCCRKSGLKLPSVEHGCDLQDGTYADKYVSKWGLEDEMTKGHTKRGRDGSSTPWDLLRLSEDGCERSGRLFQQFAIAFKGKRQLHWSRGLKALLLVKETTDEELAIETEKDSIEVRTLDRDLFKLVIKYKLRASVLRAVELEMTDGYSRVDDLIMEAAIRESKENIAQLMKDEEFISLRHQALALAS</sequence>
<name>A0A0H5Q7E6_9ZZZZ</name>
<keyword evidence="2" id="KW-0614">Plasmid</keyword>
<reference evidence="2" key="1">
    <citation type="submission" date="2015-06" db="EMBL/GenBank/DDBJ databases">
        <authorList>
            <person name="Joergensen T."/>
        </authorList>
    </citation>
    <scope>NUCLEOTIDE SEQUENCE</scope>
    <source>
        <plasmid evidence="2">pRGFK1775</plasmid>
    </source>
</reference>
<organism evidence="2">
    <name type="scientific">uncultured prokaryote</name>
    <dbReference type="NCBI Taxonomy" id="198431"/>
    <lineage>
        <taxon>unclassified sequences</taxon>
        <taxon>environmental samples</taxon>
    </lineage>
</organism>
<dbReference type="GO" id="GO:0003677">
    <property type="term" value="F:DNA binding"/>
    <property type="evidence" value="ECO:0007669"/>
    <property type="project" value="InterPro"/>
</dbReference>
<dbReference type="Pfam" id="PF01446">
    <property type="entry name" value="Rep_1"/>
    <property type="match status" value="1"/>
</dbReference>
<dbReference type="GO" id="GO:0006260">
    <property type="term" value="P:DNA replication"/>
    <property type="evidence" value="ECO:0007669"/>
    <property type="project" value="UniProtKB-KW"/>
</dbReference>
<protein>
    <recommendedName>
        <fullName evidence="3">Replication protein</fullName>
    </recommendedName>
</protein>
<evidence type="ECO:0000313" key="2">
    <source>
        <dbReference type="EMBL" id="CRY97853.1"/>
    </source>
</evidence>
<reference evidence="2" key="2">
    <citation type="submission" date="2015-07" db="EMBL/GenBank/DDBJ databases">
        <title>Plasmids, circular viruses and viroids from rat gut.</title>
        <authorList>
            <person name="Jorgensen T.J."/>
            <person name="Hansen M.A."/>
            <person name="Xu Z."/>
            <person name="Tabak M.A."/>
            <person name="Sorensen S.J."/>
            <person name="Hansen L.H."/>
        </authorList>
    </citation>
    <scope>NUCLEOTIDE SEQUENCE</scope>
    <source>
        <plasmid evidence="2">pRGFK1775</plasmid>
    </source>
</reference>
<dbReference type="InterPro" id="IPR000989">
    <property type="entry name" value="Rep"/>
</dbReference>